<sequence length="728" mass="79185">MRAWSGAHFHADRRGSRGLLDNKSRGEKADIERNIADEFDPVSWFSPSRQLSTTQSLAHSPSVGWGRESEEQKAALNPFSAQPVFVLGVVPTHVQDLALGLVELHEVRTGPPLKPVQVPLDGIPSLQCVERTTQLGVVGKLAALNPTVHVTNKDDKQRRSQYRPLRNTTCYWSPLGHRAVDRNSLSVTIQPIPYPPSGPSIKSMSLQFRHKDVVRSKDMEKGKEELVFSIPAINQKSPAHPLISETDLFKSAVSSTGETASGVLSPVLGSPVQERCACSGASAVEATKVVEGWSTWPVRTGCGSWGCSVLSSRPGRPPKRTQSVTSPENSHIMPHSVPGLMSPGIIPPTGLTAAAAAAAAATNAAIAEAMKVKKIKLEAMSNYHANNNQHGADSENGDLNSSVDEELSYEYGVLQTLMLPLPLTFIETEDPNCRHCIPEWGAGSLAIEILVFEYASLLPSSHSKIQEFSSVEEMRHRLGNLCSQGKRCLAPHCTSSQDLGKHKSPFPCTGNIALFSGERQKLLAAGLELPFMMMPHPLIPVSLPPASVTMAMSQMNHLSTIANMAAAAQVQSPPSRVETSVIKRAEDLAAIHPLIEAAVCPALLHGPRALQTESRIADFPILLKAGCRTANDPGKKERETTPPSQGSFVANWKISSLSPPSTCDKNRSAASRSREVILPLYSTLVRPHLEYCIQLWGPWHRKAMDLLERVQRRTTKMIRGVEHLSYEE</sequence>
<dbReference type="InterPro" id="IPR052417">
    <property type="entry name" value="Dachshund_domain"/>
</dbReference>
<dbReference type="GO" id="GO:0000978">
    <property type="term" value="F:RNA polymerase II cis-regulatory region sequence-specific DNA binding"/>
    <property type="evidence" value="ECO:0007669"/>
    <property type="project" value="TreeGrafter"/>
</dbReference>
<dbReference type="PANTHER" id="PTHR12577:SF14">
    <property type="entry name" value="DACHSHUND HOMOLOG 1"/>
    <property type="match status" value="1"/>
</dbReference>
<dbReference type="EMBL" id="JAUNZN010000001">
    <property type="protein sequence ID" value="KAK4828976.1"/>
    <property type="molecule type" value="Genomic_DNA"/>
</dbReference>
<evidence type="ECO:0000256" key="1">
    <source>
        <dbReference type="SAM" id="MobiDB-lite"/>
    </source>
</evidence>
<dbReference type="Proteomes" id="UP001333110">
    <property type="component" value="Unassembled WGS sequence"/>
</dbReference>
<reference evidence="2 3" key="1">
    <citation type="journal article" date="2023" name="J. Hered.">
        <title>Chromosome-level genome of the wood stork (Mycteria americana) provides insight into avian chromosome evolution.</title>
        <authorList>
            <person name="Flamio R. Jr."/>
            <person name="Ramstad K.M."/>
        </authorList>
    </citation>
    <scope>NUCLEOTIDE SEQUENCE [LARGE SCALE GENOMIC DNA]</scope>
    <source>
        <strain evidence="2">JAX WOST 10</strain>
    </source>
</reference>
<feature type="compositionally biased region" description="Polar residues" evidence="1">
    <location>
        <begin position="320"/>
        <end position="329"/>
    </location>
</feature>
<evidence type="ECO:0000313" key="3">
    <source>
        <dbReference type="Proteomes" id="UP001333110"/>
    </source>
</evidence>
<dbReference type="AlphaFoldDB" id="A0AAN7SGG9"/>
<proteinExistence type="predicted"/>
<protein>
    <submittedName>
        <fullName evidence="2">Uncharacterized protein</fullName>
    </submittedName>
</protein>
<dbReference type="PANTHER" id="PTHR12577">
    <property type="entry name" value="DACHSHUND"/>
    <property type="match status" value="1"/>
</dbReference>
<gene>
    <name evidence="2" type="ORF">QYF61_001632</name>
</gene>
<organism evidence="2 3">
    <name type="scientific">Mycteria americana</name>
    <name type="common">Wood stork</name>
    <dbReference type="NCBI Taxonomy" id="33587"/>
    <lineage>
        <taxon>Eukaryota</taxon>
        <taxon>Metazoa</taxon>
        <taxon>Chordata</taxon>
        <taxon>Craniata</taxon>
        <taxon>Vertebrata</taxon>
        <taxon>Euteleostomi</taxon>
        <taxon>Archelosauria</taxon>
        <taxon>Archosauria</taxon>
        <taxon>Dinosauria</taxon>
        <taxon>Saurischia</taxon>
        <taxon>Theropoda</taxon>
        <taxon>Coelurosauria</taxon>
        <taxon>Aves</taxon>
        <taxon>Neognathae</taxon>
        <taxon>Neoaves</taxon>
        <taxon>Aequornithes</taxon>
        <taxon>Ciconiiformes</taxon>
        <taxon>Ciconiidae</taxon>
        <taxon>Mycteria</taxon>
    </lineage>
</organism>
<evidence type="ECO:0000313" key="2">
    <source>
        <dbReference type="EMBL" id="KAK4828976.1"/>
    </source>
</evidence>
<dbReference type="GO" id="GO:0005667">
    <property type="term" value="C:transcription regulator complex"/>
    <property type="evidence" value="ECO:0007669"/>
    <property type="project" value="TreeGrafter"/>
</dbReference>
<dbReference type="GO" id="GO:0005634">
    <property type="term" value="C:nucleus"/>
    <property type="evidence" value="ECO:0007669"/>
    <property type="project" value="TreeGrafter"/>
</dbReference>
<comment type="caution">
    <text evidence="2">The sequence shown here is derived from an EMBL/GenBank/DDBJ whole genome shotgun (WGS) entry which is preliminary data.</text>
</comment>
<accession>A0AAN7SGG9</accession>
<feature type="non-terminal residue" evidence="2">
    <location>
        <position position="728"/>
    </location>
</feature>
<dbReference type="GO" id="GO:0000981">
    <property type="term" value="F:DNA-binding transcription factor activity, RNA polymerase II-specific"/>
    <property type="evidence" value="ECO:0007669"/>
    <property type="project" value="TreeGrafter"/>
</dbReference>
<keyword evidence="3" id="KW-1185">Reference proteome</keyword>
<feature type="region of interest" description="Disordered" evidence="1">
    <location>
        <begin position="309"/>
        <end position="331"/>
    </location>
</feature>
<name>A0AAN7SGG9_MYCAM</name>